<dbReference type="InterPro" id="IPR041715">
    <property type="entry name" value="HisRS-like_core"/>
</dbReference>
<dbReference type="Gene3D" id="3.30.930.10">
    <property type="entry name" value="Bira Bifunctional Protein, Domain 2"/>
    <property type="match status" value="1"/>
</dbReference>
<organism evidence="3 4">
    <name type="scientific">Paenirhodobacter enshiensis</name>
    <dbReference type="NCBI Taxonomy" id="1105367"/>
    <lineage>
        <taxon>Bacteria</taxon>
        <taxon>Pseudomonadati</taxon>
        <taxon>Pseudomonadota</taxon>
        <taxon>Alphaproteobacteria</taxon>
        <taxon>Rhodobacterales</taxon>
        <taxon>Rhodobacter group</taxon>
        <taxon>Paenirhodobacter</taxon>
    </lineage>
</organism>
<feature type="binding site" evidence="1">
    <location>
        <begin position="303"/>
        <end position="304"/>
    </location>
    <ligand>
        <name>L-histidine</name>
        <dbReference type="ChEBI" id="CHEBI:57595"/>
    </ligand>
</feature>
<dbReference type="PIRSF" id="PIRSF001549">
    <property type="entry name" value="His-tRNA_synth"/>
    <property type="match status" value="1"/>
</dbReference>
<dbReference type="NCBIfam" id="NF008952">
    <property type="entry name" value="PRK12295.1-5"/>
    <property type="match status" value="1"/>
</dbReference>
<feature type="binding site" evidence="1">
    <location>
        <position position="113"/>
    </location>
    <ligand>
        <name>L-histidine</name>
        <dbReference type="ChEBI" id="CHEBI:57595"/>
    </ligand>
</feature>
<dbReference type="STRING" id="1105367.CG50_14040"/>
<dbReference type="OrthoDB" id="9797914at2"/>
<evidence type="ECO:0000259" key="2">
    <source>
        <dbReference type="Pfam" id="PF13393"/>
    </source>
</evidence>
<feature type="domain" description="Class II Histidinyl-tRNA synthetase (HisRS)-like catalytic core" evidence="2">
    <location>
        <begin position="2"/>
        <end position="171"/>
    </location>
</feature>
<dbReference type="GO" id="GO:0005737">
    <property type="term" value="C:cytoplasm"/>
    <property type="evidence" value="ECO:0007669"/>
    <property type="project" value="InterPro"/>
</dbReference>
<dbReference type="InterPro" id="IPR045864">
    <property type="entry name" value="aa-tRNA-synth_II/BPL/LPL"/>
</dbReference>
<dbReference type="Pfam" id="PF13393">
    <property type="entry name" value="tRNA-synt_His"/>
    <property type="match status" value="2"/>
</dbReference>
<dbReference type="PANTHER" id="PTHR11476:SF7">
    <property type="entry name" value="HISTIDINE--TRNA LIGASE"/>
    <property type="match status" value="1"/>
</dbReference>
<dbReference type="GO" id="GO:0016757">
    <property type="term" value="F:glycosyltransferase activity"/>
    <property type="evidence" value="ECO:0007669"/>
    <property type="project" value="UniProtKB-KW"/>
</dbReference>
<evidence type="ECO:0000313" key="3">
    <source>
        <dbReference type="EMBL" id="KFI28034.1"/>
    </source>
</evidence>
<evidence type="ECO:0000256" key="1">
    <source>
        <dbReference type="PIRSR" id="PIRSR001549-1"/>
    </source>
</evidence>
<feature type="binding site" evidence="1">
    <location>
        <begin position="67"/>
        <end position="69"/>
    </location>
    <ligand>
        <name>L-histidine</name>
        <dbReference type="ChEBI" id="CHEBI:57595"/>
    </ligand>
</feature>
<dbReference type="PANTHER" id="PTHR11476">
    <property type="entry name" value="HISTIDYL-TRNA SYNTHETASE"/>
    <property type="match status" value="1"/>
</dbReference>
<proteinExistence type="predicted"/>
<dbReference type="SUPFAM" id="SSF55681">
    <property type="entry name" value="Class II aaRS and biotin synthetases"/>
    <property type="match status" value="1"/>
</dbReference>
<comment type="caution">
    <text evidence="3">The sequence shown here is derived from an EMBL/GenBank/DDBJ whole genome shotgun (WGS) entry which is preliminary data.</text>
</comment>
<reference evidence="3 4" key="1">
    <citation type="submission" date="2014-03" db="EMBL/GenBank/DDBJ databases">
        <title>Genome of Paenirhodobacter enshiensis DW2-9.</title>
        <authorList>
            <person name="Wang D."/>
            <person name="Wang G."/>
        </authorList>
    </citation>
    <scope>NUCLEOTIDE SEQUENCE [LARGE SCALE GENOMIC DNA]</scope>
    <source>
        <strain evidence="3 4">DW2-9</strain>
    </source>
</reference>
<dbReference type="eggNOG" id="COG3705">
    <property type="taxonomic scope" value="Bacteria"/>
</dbReference>
<sequence>MDPAAKARAREIGERLLGAFLRAGAAEITPDFLQPAGTLLDLYGEDIRARAYVTSDPLRGEMMLRPDFTVPVVEAHMAAGAEPARYCYLGEVFRRQDHRGTARPSEYLQAGYEVFDRTDPEAADAEVFALFARLLAHLRPAATIGDIGILRAAVEGIDTIAPRKDALLHHIWRPRRFHRLLSRYAGLLPVSEAQSALVAGDTGTGAPWIGLRSPEEMAARIAILRADAAAAPIPAAVVAQFDALFRLACPAHEAPERLRALGLPALDPAIARLERRLAALAARSIDTSTLWFEASHGRSTLEYYDGFVFTFAAADAGLPPVATGGRYDALTRVLGGGREIPAVGGVIRPSVVAGLEGRR</sequence>
<dbReference type="AlphaFoldDB" id="A0A086Y184"/>
<feature type="domain" description="Class II Histidinyl-tRNA synthetase (HisRS)-like catalytic core" evidence="2">
    <location>
        <begin position="227"/>
        <end position="345"/>
    </location>
</feature>
<gene>
    <name evidence="3" type="ORF">CG50_14040</name>
</gene>
<keyword evidence="4" id="KW-1185">Reference proteome</keyword>
<protein>
    <submittedName>
        <fullName evidence="3">ATP phosphoribosyltransferase</fullName>
    </submittedName>
</protein>
<feature type="binding site" evidence="1">
    <location>
        <position position="109"/>
    </location>
    <ligand>
        <name>L-histidine</name>
        <dbReference type="ChEBI" id="CHEBI:57595"/>
    </ligand>
</feature>
<name>A0A086Y184_9RHOB</name>
<feature type="binding site" evidence="1">
    <location>
        <position position="94"/>
    </location>
    <ligand>
        <name>L-histidine</name>
        <dbReference type="ChEBI" id="CHEBI:57595"/>
    </ligand>
</feature>
<keyword evidence="3" id="KW-0328">Glycosyltransferase</keyword>
<feature type="binding site" evidence="1">
    <location>
        <position position="298"/>
    </location>
    <ligand>
        <name>L-histidine</name>
        <dbReference type="ChEBI" id="CHEBI:57595"/>
    </ligand>
</feature>
<evidence type="ECO:0000313" key="4">
    <source>
        <dbReference type="Proteomes" id="UP000028824"/>
    </source>
</evidence>
<keyword evidence="3" id="KW-0808">Transferase</keyword>
<dbReference type="Proteomes" id="UP000028824">
    <property type="component" value="Unassembled WGS sequence"/>
</dbReference>
<dbReference type="EMBL" id="JFZB01000007">
    <property type="protein sequence ID" value="KFI28034.1"/>
    <property type="molecule type" value="Genomic_DNA"/>
</dbReference>
<dbReference type="InterPro" id="IPR004516">
    <property type="entry name" value="HisRS/HisZ"/>
</dbReference>
<accession>A0A086Y184</accession>